<name>A0AAD7JP13_9AGAR</name>
<dbReference type="Pfam" id="PF21671">
    <property type="entry name" value="CPL1-like"/>
    <property type="match status" value="1"/>
</dbReference>
<feature type="domain" description="Protein CPL1-like" evidence="3">
    <location>
        <begin position="196"/>
        <end position="262"/>
    </location>
</feature>
<dbReference type="PANTHER" id="PTHR35192:SF2">
    <property type="entry name" value="APPLE DOMAIN-CONTAINING PROTEIN"/>
    <property type="match status" value="1"/>
</dbReference>
<evidence type="ECO:0000256" key="2">
    <source>
        <dbReference type="SAM" id="SignalP"/>
    </source>
</evidence>
<accession>A0AAD7JP13</accession>
<feature type="signal peptide" evidence="2">
    <location>
        <begin position="1"/>
        <end position="22"/>
    </location>
</feature>
<evidence type="ECO:0000313" key="5">
    <source>
        <dbReference type="Proteomes" id="UP001215598"/>
    </source>
</evidence>
<dbReference type="AlphaFoldDB" id="A0AAD7JP13"/>
<gene>
    <name evidence="4" type="ORF">B0H16DRAFT_312115</name>
</gene>
<organism evidence="4 5">
    <name type="scientific">Mycena metata</name>
    <dbReference type="NCBI Taxonomy" id="1033252"/>
    <lineage>
        <taxon>Eukaryota</taxon>
        <taxon>Fungi</taxon>
        <taxon>Dikarya</taxon>
        <taxon>Basidiomycota</taxon>
        <taxon>Agaricomycotina</taxon>
        <taxon>Agaricomycetes</taxon>
        <taxon>Agaricomycetidae</taxon>
        <taxon>Agaricales</taxon>
        <taxon>Marasmiineae</taxon>
        <taxon>Mycenaceae</taxon>
        <taxon>Mycena</taxon>
    </lineage>
</organism>
<feature type="compositionally biased region" description="Low complexity" evidence="1">
    <location>
        <begin position="716"/>
        <end position="726"/>
    </location>
</feature>
<keyword evidence="5" id="KW-1185">Reference proteome</keyword>
<dbReference type="PANTHER" id="PTHR35192">
    <property type="entry name" value="PROTEIN, PUTATIVE-RELATED"/>
    <property type="match status" value="1"/>
</dbReference>
<feature type="chain" id="PRO_5042283390" description="Protein CPL1-like domain-containing protein" evidence="2">
    <location>
        <begin position="23"/>
        <end position="738"/>
    </location>
</feature>
<dbReference type="Proteomes" id="UP001215598">
    <property type="component" value="Unassembled WGS sequence"/>
</dbReference>
<reference evidence="4" key="1">
    <citation type="submission" date="2023-03" db="EMBL/GenBank/DDBJ databases">
        <title>Massive genome expansion in bonnet fungi (Mycena s.s.) driven by repeated elements and novel gene families across ecological guilds.</title>
        <authorList>
            <consortium name="Lawrence Berkeley National Laboratory"/>
            <person name="Harder C.B."/>
            <person name="Miyauchi S."/>
            <person name="Viragh M."/>
            <person name="Kuo A."/>
            <person name="Thoen E."/>
            <person name="Andreopoulos B."/>
            <person name="Lu D."/>
            <person name="Skrede I."/>
            <person name="Drula E."/>
            <person name="Henrissat B."/>
            <person name="Morin E."/>
            <person name="Kohler A."/>
            <person name="Barry K."/>
            <person name="LaButti K."/>
            <person name="Morin E."/>
            <person name="Salamov A."/>
            <person name="Lipzen A."/>
            <person name="Mereny Z."/>
            <person name="Hegedus B."/>
            <person name="Baldrian P."/>
            <person name="Stursova M."/>
            <person name="Weitz H."/>
            <person name="Taylor A."/>
            <person name="Grigoriev I.V."/>
            <person name="Nagy L.G."/>
            <person name="Martin F."/>
            <person name="Kauserud H."/>
        </authorList>
    </citation>
    <scope>NUCLEOTIDE SEQUENCE</scope>
    <source>
        <strain evidence="4">CBHHK182m</strain>
    </source>
</reference>
<evidence type="ECO:0000256" key="1">
    <source>
        <dbReference type="SAM" id="MobiDB-lite"/>
    </source>
</evidence>
<proteinExistence type="predicted"/>
<dbReference type="InterPro" id="IPR038955">
    <property type="entry name" value="PriA/CPL1_fungi"/>
</dbReference>
<protein>
    <recommendedName>
        <fullName evidence="3">Protein CPL1-like domain-containing protein</fullName>
    </recommendedName>
</protein>
<comment type="caution">
    <text evidence="4">The sequence shown here is derived from an EMBL/GenBank/DDBJ whole genome shotgun (WGS) entry which is preliminary data.</text>
</comment>
<dbReference type="EMBL" id="JARKIB010000020">
    <property type="protein sequence ID" value="KAJ7768277.1"/>
    <property type="molecule type" value="Genomic_DNA"/>
</dbReference>
<keyword evidence="2" id="KW-0732">Signal</keyword>
<evidence type="ECO:0000259" key="3">
    <source>
        <dbReference type="Pfam" id="PF21671"/>
    </source>
</evidence>
<feature type="region of interest" description="Disordered" evidence="1">
    <location>
        <begin position="692"/>
        <end position="738"/>
    </location>
</feature>
<feature type="compositionally biased region" description="Basic residues" evidence="1">
    <location>
        <begin position="697"/>
        <end position="711"/>
    </location>
</feature>
<dbReference type="InterPro" id="IPR048661">
    <property type="entry name" value="CPL1-like"/>
</dbReference>
<evidence type="ECO:0000313" key="4">
    <source>
        <dbReference type="EMBL" id="KAJ7768277.1"/>
    </source>
</evidence>
<sequence length="738" mass="73327">MRLASTFVLSSLAGAILPFVSAGHAGQSRSLARLQHHEPRLLDICVDIPNLVVSLLNDLLGVNLDACLCLKDLDIYLRANVNVTTKDQILAHVNAAIGQAPNGGQCAPLPAHAQRQCSVGNPCAFTCIDGYTLDSASQMCVCDAAKTSPVAGCGASAVSRSLKSRATPITTLKDAQERCGSRIVCGVAQPKGDHDFECVNPVDNFDSCGGCVTPHPFSGSKSPLGFDCGLISNAQQVSCQNSKCVVQKCRRDFTVSSTQDACAPKGHGVSRRSPLDLLGGVLGLSTGPITVGPDPATAVTPNVAAASNVLAPGIITAIGPLITGVIALASSSACGSANKSGLIVDINALIAVSDLANLVVKINITISTAQALEDAVKKDNCPDLLEIVKGIVAALNLLNEACSGGVAPTVPGVCSDSGPALCVVPSLTPIGPVIVCGLDALVGSLLPGVKLTNTVQGLIGGLGLGPNPPVTQCPAAALPAGAMNVNMTAPASPANATAPALPPAAADPSGGLPAVINLLGVINITLTIDIGAAAAKTPSDCASLGTLNDLLNNLLGPSGPLAGLGLSGLLSGLGRREVGLNVGNLLGGSGVSGLTSGGLGSTLGGVTGALGGLGGTLGGVTGGAGGLGGTVSDLINEILALLTGSCVNDLLGGLLKGLLEKLGELEPMAAGCGCLPSALNAISKRDLQSLPAAPRPVAKRTFRSRRGHGNSKRADPSSSSDPDSTPGRLEPKVAQNST</sequence>